<sequence length="106" mass="12107">KYGYTHLSAGEFLHDERKYPDSQYGVLIEKYFKDGKIGIVLGEIAISLLEREIDQTMAASAQKNKLLIDGFLRNQNNLQGWNKTMDRKADASFVLISDYNNETCVQ</sequence>
<reference evidence="1 2" key="1">
    <citation type="submission" date="2019-11" db="EMBL/GenBank/DDBJ databases">
        <authorList>
            <person name="Yang C."/>
            <person name="Li F."/>
        </authorList>
    </citation>
    <scope>NUCLEOTIDE SEQUENCE [LARGE SCALE GENOMIC DNA]</scope>
    <source>
        <strain evidence="1">KB4526</strain>
        <tissue evidence="1">Muscle</tissue>
    </source>
</reference>
<feature type="non-terminal residue" evidence="1">
    <location>
        <position position="106"/>
    </location>
</feature>
<accession>A0A6G1AK71</accession>
<keyword evidence="1" id="KW-0418">Kinase</keyword>
<dbReference type="Proteomes" id="UP000475037">
    <property type="component" value="Unassembled WGS sequence"/>
</dbReference>
<feature type="non-terminal residue" evidence="1">
    <location>
        <position position="1"/>
    </location>
</feature>
<dbReference type="SUPFAM" id="SSF52540">
    <property type="entry name" value="P-loop containing nucleoside triphosphate hydrolases"/>
    <property type="match status" value="1"/>
</dbReference>
<name>A0A6G1AK71_CROCR</name>
<dbReference type="GO" id="GO:0016301">
    <property type="term" value="F:kinase activity"/>
    <property type="evidence" value="ECO:0007669"/>
    <property type="project" value="UniProtKB-KW"/>
</dbReference>
<dbReference type="AlphaFoldDB" id="A0A6G1AK71"/>
<evidence type="ECO:0000313" key="2">
    <source>
        <dbReference type="Proteomes" id="UP000475037"/>
    </source>
</evidence>
<dbReference type="EMBL" id="VOAJ01005016">
    <property type="protein sequence ID" value="KAF0875984.1"/>
    <property type="molecule type" value="Genomic_DNA"/>
</dbReference>
<dbReference type="Gene3D" id="3.40.50.300">
    <property type="entry name" value="P-loop containing nucleotide triphosphate hydrolases"/>
    <property type="match status" value="1"/>
</dbReference>
<comment type="caution">
    <text evidence="1">The sequence shown here is derived from an EMBL/GenBank/DDBJ whole genome shotgun (WGS) entry which is preliminary data.</text>
</comment>
<gene>
    <name evidence="1" type="primary">Cmpk1_0</name>
    <name evidence="1" type="ORF">FOF47_R21476</name>
</gene>
<proteinExistence type="predicted"/>
<keyword evidence="1" id="KW-0808">Transferase</keyword>
<dbReference type="InterPro" id="IPR027417">
    <property type="entry name" value="P-loop_NTPase"/>
</dbReference>
<evidence type="ECO:0000313" key="1">
    <source>
        <dbReference type="EMBL" id="KAF0875984.1"/>
    </source>
</evidence>
<dbReference type="Pfam" id="PF00406">
    <property type="entry name" value="ADK"/>
    <property type="match status" value="1"/>
</dbReference>
<protein>
    <submittedName>
        <fullName evidence="1">KCY kinase</fullName>
    </submittedName>
</protein>
<keyword evidence="2" id="KW-1185">Reference proteome</keyword>
<organism evidence="1 2">
    <name type="scientific">Crocuta crocuta</name>
    <name type="common">Spotted hyena</name>
    <dbReference type="NCBI Taxonomy" id="9678"/>
    <lineage>
        <taxon>Eukaryota</taxon>
        <taxon>Metazoa</taxon>
        <taxon>Chordata</taxon>
        <taxon>Craniata</taxon>
        <taxon>Vertebrata</taxon>
        <taxon>Euteleostomi</taxon>
        <taxon>Mammalia</taxon>
        <taxon>Eutheria</taxon>
        <taxon>Laurasiatheria</taxon>
        <taxon>Carnivora</taxon>
        <taxon>Feliformia</taxon>
        <taxon>Hyaenidae</taxon>
        <taxon>Crocuta</taxon>
    </lineage>
</organism>